<dbReference type="SUPFAM" id="SSF50370">
    <property type="entry name" value="Ricin B-like lectins"/>
    <property type="match status" value="1"/>
</dbReference>
<evidence type="ECO:0000256" key="1">
    <source>
        <dbReference type="SAM" id="SignalP"/>
    </source>
</evidence>
<dbReference type="EMBL" id="BOPG01000064">
    <property type="protein sequence ID" value="GIJ61277.1"/>
    <property type="molecule type" value="Genomic_DNA"/>
</dbReference>
<proteinExistence type="predicted"/>
<organism evidence="2 3">
    <name type="scientific">Virgisporangium aurantiacum</name>
    <dbReference type="NCBI Taxonomy" id="175570"/>
    <lineage>
        <taxon>Bacteria</taxon>
        <taxon>Bacillati</taxon>
        <taxon>Actinomycetota</taxon>
        <taxon>Actinomycetes</taxon>
        <taxon>Micromonosporales</taxon>
        <taxon>Micromonosporaceae</taxon>
        <taxon>Virgisporangium</taxon>
    </lineage>
</organism>
<name>A0A8J3ZCA8_9ACTN</name>
<keyword evidence="1" id="KW-0732">Signal</keyword>
<feature type="chain" id="PRO_5035220380" description="Ricin B lectin domain-containing protein" evidence="1">
    <location>
        <begin position="33"/>
        <end position="191"/>
    </location>
</feature>
<dbReference type="AlphaFoldDB" id="A0A8J3ZCA8"/>
<dbReference type="Proteomes" id="UP000612585">
    <property type="component" value="Unassembled WGS sequence"/>
</dbReference>
<dbReference type="RefSeq" id="WP_204006097.1">
    <property type="nucleotide sequence ID" value="NZ_BOPG01000064.1"/>
</dbReference>
<gene>
    <name evidence="2" type="ORF">Vau01_087930</name>
</gene>
<keyword evidence="3" id="KW-1185">Reference proteome</keyword>
<sequence>MTLLRHRIVRSLVGFGIATAALGGGLAGTAAAAPATPQAAAVVTYTETSLNLGQRLTVSNAGTVIAAPPAAGDAGQRWAEPQRTTVVGGVTKFGFALQPSDNTTRCITDMGANLRVELRACNGTPAQVWQWVFGRQVGGLSYMFWINALSGRKLMFDTFTGEGAFPSFTVIASTKNFTAGTAGEACQLWND</sequence>
<evidence type="ECO:0000313" key="3">
    <source>
        <dbReference type="Proteomes" id="UP000612585"/>
    </source>
</evidence>
<comment type="caution">
    <text evidence="2">The sequence shown here is derived from an EMBL/GenBank/DDBJ whole genome shotgun (WGS) entry which is preliminary data.</text>
</comment>
<reference evidence="2" key="1">
    <citation type="submission" date="2021-01" db="EMBL/GenBank/DDBJ databases">
        <title>Whole genome shotgun sequence of Virgisporangium aurantiacum NBRC 16421.</title>
        <authorList>
            <person name="Komaki H."/>
            <person name="Tamura T."/>
        </authorList>
    </citation>
    <scope>NUCLEOTIDE SEQUENCE</scope>
    <source>
        <strain evidence="2">NBRC 16421</strain>
    </source>
</reference>
<dbReference type="CDD" id="cd00161">
    <property type="entry name" value="beta-trefoil_Ricin-like"/>
    <property type="match status" value="1"/>
</dbReference>
<protein>
    <recommendedName>
        <fullName evidence="4">Ricin B lectin domain-containing protein</fullName>
    </recommendedName>
</protein>
<dbReference type="Gene3D" id="2.80.10.50">
    <property type="match status" value="1"/>
</dbReference>
<evidence type="ECO:0000313" key="2">
    <source>
        <dbReference type="EMBL" id="GIJ61277.1"/>
    </source>
</evidence>
<feature type="signal peptide" evidence="1">
    <location>
        <begin position="1"/>
        <end position="32"/>
    </location>
</feature>
<evidence type="ECO:0008006" key="4">
    <source>
        <dbReference type="Google" id="ProtNLM"/>
    </source>
</evidence>
<accession>A0A8J3ZCA8</accession>
<dbReference type="InterPro" id="IPR035992">
    <property type="entry name" value="Ricin_B-like_lectins"/>
</dbReference>